<feature type="compositionally biased region" description="Polar residues" evidence="1">
    <location>
        <begin position="49"/>
        <end position="58"/>
    </location>
</feature>
<feature type="compositionally biased region" description="Basic and acidic residues" evidence="1">
    <location>
        <begin position="102"/>
        <end position="115"/>
    </location>
</feature>
<keyword evidence="3" id="KW-1185">Reference proteome</keyword>
<proteinExistence type="predicted"/>
<dbReference type="AlphaFoldDB" id="A0A9N7TK09"/>
<name>A0A9N7TK09_PLEPL</name>
<comment type="caution">
    <text evidence="2">The sequence shown here is derived from an EMBL/GenBank/DDBJ whole genome shotgun (WGS) entry which is preliminary data.</text>
</comment>
<protein>
    <submittedName>
        <fullName evidence="2">Uncharacterized protein</fullName>
    </submittedName>
</protein>
<dbReference type="Proteomes" id="UP001153269">
    <property type="component" value="Unassembled WGS sequence"/>
</dbReference>
<sequence>MRRTAPSMKNLQIRPCPCHNLSYDSRTHLIFHLFPSSSPPTVTHRCPGKNQQQPSPVGNSEHGGDEAQNESVETKTPAASGGQRSPAEGKIEGNRPRSSGGFREELCSVELRRRD</sequence>
<gene>
    <name evidence="2" type="ORF">PLEPLA_LOCUS1624</name>
</gene>
<evidence type="ECO:0000256" key="1">
    <source>
        <dbReference type="SAM" id="MobiDB-lite"/>
    </source>
</evidence>
<evidence type="ECO:0000313" key="3">
    <source>
        <dbReference type="Proteomes" id="UP001153269"/>
    </source>
</evidence>
<reference evidence="2" key="1">
    <citation type="submission" date="2020-03" db="EMBL/GenBank/DDBJ databases">
        <authorList>
            <person name="Weist P."/>
        </authorList>
    </citation>
    <scope>NUCLEOTIDE SEQUENCE</scope>
</reference>
<feature type="region of interest" description="Disordered" evidence="1">
    <location>
        <begin position="34"/>
        <end position="115"/>
    </location>
</feature>
<accession>A0A9N7TK09</accession>
<evidence type="ECO:0000313" key="2">
    <source>
        <dbReference type="EMBL" id="CAB1413921.1"/>
    </source>
</evidence>
<dbReference type="EMBL" id="CADEAL010000077">
    <property type="protein sequence ID" value="CAB1413921.1"/>
    <property type="molecule type" value="Genomic_DNA"/>
</dbReference>
<organism evidence="2 3">
    <name type="scientific">Pleuronectes platessa</name>
    <name type="common">European plaice</name>
    <dbReference type="NCBI Taxonomy" id="8262"/>
    <lineage>
        <taxon>Eukaryota</taxon>
        <taxon>Metazoa</taxon>
        <taxon>Chordata</taxon>
        <taxon>Craniata</taxon>
        <taxon>Vertebrata</taxon>
        <taxon>Euteleostomi</taxon>
        <taxon>Actinopterygii</taxon>
        <taxon>Neopterygii</taxon>
        <taxon>Teleostei</taxon>
        <taxon>Neoteleostei</taxon>
        <taxon>Acanthomorphata</taxon>
        <taxon>Carangaria</taxon>
        <taxon>Pleuronectiformes</taxon>
        <taxon>Pleuronectoidei</taxon>
        <taxon>Pleuronectidae</taxon>
        <taxon>Pleuronectes</taxon>
    </lineage>
</organism>